<evidence type="ECO:0000313" key="2">
    <source>
        <dbReference type="Proteomes" id="UP001239111"/>
    </source>
</evidence>
<proteinExistence type="predicted"/>
<keyword evidence="2" id="KW-1185">Reference proteome</keyword>
<comment type="caution">
    <text evidence="1">The sequence shown here is derived from an EMBL/GenBank/DDBJ whole genome shotgun (WGS) entry which is preliminary data.</text>
</comment>
<sequence length="353" mass="39692">MTMEAARIAILGVDLLDLIGWRLSKRMWHSTAALSAALAFGVAYRTLSSRKCQDRRSANPTELVVITGCDSGLGYSLAVHCRENLGLQVVAGVLKPHGPGAQDLGKRGVHVLPLELMDDESITIFSQSLQKILKDKNLVLRAVINNAGVMIFGEFEWQLAKHSHAQLKINATGPILLTSRLMPLIRANRARIVNVSSHCAEAPLPGLAVYAASKAAIAAWTQALRMELAKYGINVISFVPGSFVNESSILANQKEHFDEMRQAMSEDTKRFYGDYFDRYASYLSALRIKKGIHRIENSNLYRIFDRALLDDNPSAIYKCEPWRYTFYHTLFRIAPLQIKDWLVERFVNMPKWK</sequence>
<reference evidence="1" key="1">
    <citation type="submission" date="2023-04" db="EMBL/GenBank/DDBJ databases">
        <title>A chromosome-level genome assembly of the parasitoid wasp Eretmocerus hayati.</title>
        <authorList>
            <person name="Zhong Y."/>
            <person name="Liu S."/>
            <person name="Liu Y."/>
        </authorList>
    </citation>
    <scope>NUCLEOTIDE SEQUENCE</scope>
    <source>
        <strain evidence="1">ZJU_SS_LIU_2023</strain>
    </source>
</reference>
<gene>
    <name evidence="1" type="ORF">QAD02_005562</name>
</gene>
<organism evidence="1 2">
    <name type="scientific">Eretmocerus hayati</name>
    <dbReference type="NCBI Taxonomy" id="131215"/>
    <lineage>
        <taxon>Eukaryota</taxon>
        <taxon>Metazoa</taxon>
        <taxon>Ecdysozoa</taxon>
        <taxon>Arthropoda</taxon>
        <taxon>Hexapoda</taxon>
        <taxon>Insecta</taxon>
        <taxon>Pterygota</taxon>
        <taxon>Neoptera</taxon>
        <taxon>Endopterygota</taxon>
        <taxon>Hymenoptera</taxon>
        <taxon>Apocrita</taxon>
        <taxon>Proctotrupomorpha</taxon>
        <taxon>Chalcidoidea</taxon>
        <taxon>Aphelinidae</taxon>
        <taxon>Aphelininae</taxon>
        <taxon>Eretmocerus</taxon>
    </lineage>
</organism>
<dbReference type="EMBL" id="CM056743">
    <property type="protein sequence ID" value="KAJ8674300.1"/>
    <property type="molecule type" value="Genomic_DNA"/>
</dbReference>
<name>A0ACC2NSX1_9HYME</name>
<accession>A0ACC2NSX1</accession>
<protein>
    <submittedName>
        <fullName evidence="1">Uncharacterized protein</fullName>
    </submittedName>
</protein>
<dbReference type="Proteomes" id="UP001239111">
    <property type="component" value="Chromosome 3"/>
</dbReference>
<evidence type="ECO:0000313" key="1">
    <source>
        <dbReference type="EMBL" id="KAJ8674300.1"/>
    </source>
</evidence>